<evidence type="ECO:0000256" key="4">
    <source>
        <dbReference type="ARBA" id="ARBA00022692"/>
    </source>
</evidence>
<evidence type="ECO:0000256" key="9">
    <source>
        <dbReference type="RuleBase" id="RU364020"/>
    </source>
</evidence>
<comment type="caution">
    <text evidence="11">The sequence shown here is derived from an EMBL/GenBank/DDBJ whole genome shotgun (WGS) entry which is preliminary data.</text>
</comment>
<protein>
    <recommendedName>
        <fullName evidence="9">Carbohydrate sulfotransferase</fullName>
        <ecNumber evidence="9">2.8.2.-</ecNumber>
    </recommendedName>
</protein>
<feature type="region of interest" description="Disordered" evidence="10">
    <location>
        <begin position="238"/>
        <end position="258"/>
    </location>
</feature>
<gene>
    <name evidence="11" type="ORF">HOLleu_44848</name>
</gene>
<sequence length="258" mass="30237">MSITNFFSFYSGIPRIKQLTIQTFSDKVSLTTQNMDRTSVRDTVTANNSQVTYRAFTSPNTHTDGLDDAERNQTLLSENEIKSDSNNNESTTNKSRLWEEQLRRRHIMNEVCQSYNISETFTPDKDFTFRMLVNDKFKFVFTYIPKVGCTTWKSILRHKGAVHNDIGRLNRLSKYTDKEREKILRSYKKVMFVRDPLVRLLSAYLSKFRVRGHIRQVWDSKFGKDIIRLYRNSSKSVMMQRASQPDERLFSPPPGFLG</sequence>
<keyword evidence="5" id="KW-1133">Transmembrane helix</keyword>
<dbReference type="OrthoDB" id="2019940at2759"/>
<organism evidence="11 12">
    <name type="scientific">Holothuria leucospilota</name>
    <name type="common">Black long sea cucumber</name>
    <name type="synonym">Mertensiothuria leucospilota</name>
    <dbReference type="NCBI Taxonomy" id="206669"/>
    <lineage>
        <taxon>Eukaryota</taxon>
        <taxon>Metazoa</taxon>
        <taxon>Echinodermata</taxon>
        <taxon>Eleutherozoa</taxon>
        <taxon>Echinozoa</taxon>
        <taxon>Holothuroidea</taxon>
        <taxon>Aspidochirotacea</taxon>
        <taxon>Aspidochirotida</taxon>
        <taxon>Holothuriidae</taxon>
        <taxon>Holothuria</taxon>
    </lineage>
</organism>
<keyword evidence="6 9" id="KW-0333">Golgi apparatus</keyword>
<evidence type="ECO:0000313" key="12">
    <source>
        <dbReference type="Proteomes" id="UP001152320"/>
    </source>
</evidence>
<dbReference type="GO" id="GO:0008146">
    <property type="term" value="F:sulfotransferase activity"/>
    <property type="evidence" value="ECO:0007669"/>
    <property type="project" value="InterPro"/>
</dbReference>
<evidence type="ECO:0000256" key="6">
    <source>
        <dbReference type="ARBA" id="ARBA00023034"/>
    </source>
</evidence>
<comment type="similarity">
    <text evidence="2 9">Belongs to the sulfotransferase 2 family.</text>
</comment>
<evidence type="ECO:0000256" key="10">
    <source>
        <dbReference type="SAM" id="MobiDB-lite"/>
    </source>
</evidence>
<dbReference type="InterPro" id="IPR005331">
    <property type="entry name" value="Sulfotransferase"/>
</dbReference>
<evidence type="ECO:0000256" key="5">
    <source>
        <dbReference type="ARBA" id="ARBA00022989"/>
    </source>
</evidence>
<evidence type="ECO:0000313" key="11">
    <source>
        <dbReference type="EMBL" id="KAJ8017616.1"/>
    </source>
</evidence>
<evidence type="ECO:0000256" key="7">
    <source>
        <dbReference type="ARBA" id="ARBA00023136"/>
    </source>
</evidence>
<accession>A0A9Q1B8J1</accession>
<reference evidence="11" key="1">
    <citation type="submission" date="2021-10" db="EMBL/GenBank/DDBJ databases">
        <title>Tropical sea cucumber genome reveals ecological adaptation and Cuvierian tubules defense mechanism.</title>
        <authorList>
            <person name="Chen T."/>
        </authorList>
    </citation>
    <scope>NUCLEOTIDE SEQUENCE</scope>
    <source>
        <strain evidence="11">Nanhai2018</strain>
        <tissue evidence="11">Muscle</tissue>
    </source>
</reference>
<dbReference type="AlphaFoldDB" id="A0A9Q1B8J1"/>
<keyword evidence="3 9" id="KW-0808">Transferase</keyword>
<keyword evidence="12" id="KW-1185">Reference proteome</keyword>
<keyword evidence="4" id="KW-0812">Transmembrane</keyword>
<keyword evidence="8 9" id="KW-0325">Glycoprotein</keyword>
<dbReference type="InterPro" id="IPR018011">
    <property type="entry name" value="Carb_sulfotrans_8-10"/>
</dbReference>
<keyword evidence="7" id="KW-0472">Membrane</keyword>
<dbReference type="PANTHER" id="PTHR12137:SF54">
    <property type="entry name" value="CARBOHYDRATE SULFOTRANSFERASE"/>
    <property type="match status" value="1"/>
</dbReference>
<evidence type="ECO:0000256" key="3">
    <source>
        <dbReference type="ARBA" id="ARBA00022679"/>
    </source>
</evidence>
<keyword evidence="9" id="KW-0119">Carbohydrate metabolism</keyword>
<name>A0A9Q1B8J1_HOLLE</name>
<dbReference type="GO" id="GO:0016051">
    <property type="term" value="P:carbohydrate biosynthetic process"/>
    <property type="evidence" value="ECO:0007669"/>
    <property type="project" value="InterPro"/>
</dbReference>
<dbReference type="GO" id="GO:0000139">
    <property type="term" value="C:Golgi membrane"/>
    <property type="evidence" value="ECO:0007669"/>
    <property type="project" value="UniProtKB-SubCell"/>
</dbReference>
<evidence type="ECO:0000256" key="1">
    <source>
        <dbReference type="ARBA" id="ARBA00004323"/>
    </source>
</evidence>
<dbReference type="EMBL" id="JAIZAY010001327">
    <property type="protein sequence ID" value="KAJ8017616.1"/>
    <property type="molecule type" value="Genomic_DNA"/>
</dbReference>
<evidence type="ECO:0000256" key="2">
    <source>
        <dbReference type="ARBA" id="ARBA00006339"/>
    </source>
</evidence>
<evidence type="ECO:0000256" key="8">
    <source>
        <dbReference type="ARBA" id="ARBA00023180"/>
    </source>
</evidence>
<dbReference type="Pfam" id="PF03567">
    <property type="entry name" value="Sulfotransfer_2"/>
    <property type="match status" value="1"/>
</dbReference>
<dbReference type="EC" id="2.8.2.-" evidence="9"/>
<dbReference type="Proteomes" id="UP001152320">
    <property type="component" value="Unassembled WGS sequence"/>
</dbReference>
<dbReference type="PANTHER" id="PTHR12137">
    <property type="entry name" value="CARBOHYDRATE SULFOTRANSFERASE"/>
    <property type="match status" value="1"/>
</dbReference>
<comment type="subcellular location">
    <subcellularLocation>
        <location evidence="1 9">Golgi apparatus membrane</location>
        <topology evidence="1 9">Single-pass type II membrane protein</topology>
    </subcellularLocation>
</comment>
<keyword evidence="9" id="KW-0735">Signal-anchor</keyword>
<proteinExistence type="inferred from homology"/>